<evidence type="ECO:0000313" key="4">
    <source>
        <dbReference type="EMBL" id="HGS86836.1"/>
    </source>
</evidence>
<dbReference type="InterPro" id="IPR016181">
    <property type="entry name" value="Acyl_CoA_acyltransferase"/>
</dbReference>
<dbReference type="SUPFAM" id="SSF55729">
    <property type="entry name" value="Acyl-CoA N-acyltransferases (Nat)"/>
    <property type="match status" value="1"/>
</dbReference>
<protein>
    <submittedName>
        <fullName evidence="4">GNAT family N-acetyltransferase</fullName>
    </submittedName>
</protein>
<dbReference type="Gene3D" id="3.40.630.30">
    <property type="match status" value="1"/>
</dbReference>
<accession>A0A7C4KYR9</accession>
<dbReference type="PANTHER" id="PTHR43420">
    <property type="entry name" value="ACETYLTRANSFERASE"/>
    <property type="match status" value="1"/>
</dbReference>
<dbReference type="InterPro" id="IPR050680">
    <property type="entry name" value="YpeA/RimI_acetyltransf"/>
</dbReference>
<reference evidence="4" key="1">
    <citation type="journal article" date="2020" name="mSystems">
        <title>Genome- and Community-Level Interaction Insights into Carbon Utilization and Element Cycling Functions of Hydrothermarchaeota in Hydrothermal Sediment.</title>
        <authorList>
            <person name="Zhou Z."/>
            <person name="Liu Y."/>
            <person name="Xu W."/>
            <person name="Pan J."/>
            <person name="Luo Z.H."/>
            <person name="Li M."/>
        </authorList>
    </citation>
    <scope>NUCLEOTIDE SEQUENCE [LARGE SCALE GENOMIC DNA]</scope>
    <source>
        <strain evidence="4">SpSt-556</strain>
    </source>
</reference>
<dbReference type="GO" id="GO:0016747">
    <property type="term" value="F:acyltransferase activity, transferring groups other than amino-acyl groups"/>
    <property type="evidence" value="ECO:0007669"/>
    <property type="project" value="InterPro"/>
</dbReference>
<proteinExistence type="predicted"/>
<dbReference type="AlphaFoldDB" id="A0A7C4KYR9"/>
<organism evidence="4">
    <name type="scientific">Bellilinea caldifistulae</name>
    <dbReference type="NCBI Taxonomy" id="360411"/>
    <lineage>
        <taxon>Bacteria</taxon>
        <taxon>Bacillati</taxon>
        <taxon>Chloroflexota</taxon>
        <taxon>Anaerolineae</taxon>
        <taxon>Anaerolineales</taxon>
        <taxon>Anaerolineaceae</taxon>
        <taxon>Bellilinea</taxon>
    </lineage>
</organism>
<evidence type="ECO:0000256" key="2">
    <source>
        <dbReference type="ARBA" id="ARBA00023315"/>
    </source>
</evidence>
<dbReference type="CDD" id="cd04301">
    <property type="entry name" value="NAT_SF"/>
    <property type="match status" value="1"/>
</dbReference>
<evidence type="ECO:0000259" key="3">
    <source>
        <dbReference type="PROSITE" id="PS51186"/>
    </source>
</evidence>
<evidence type="ECO:0000256" key="1">
    <source>
        <dbReference type="ARBA" id="ARBA00022679"/>
    </source>
</evidence>
<dbReference type="PROSITE" id="PS51186">
    <property type="entry name" value="GNAT"/>
    <property type="match status" value="1"/>
</dbReference>
<comment type="caution">
    <text evidence="4">The sequence shown here is derived from an EMBL/GenBank/DDBJ whole genome shotgun (WGS) entry which is preliminary data.</text>
</comment>
<feature type="domain" description="N-acetyltransferase" evidence="3">
    <location>
        <begin position="14"/>
        <end position="176"/>
    </location>
</feature>
<gene>
    <name evidence="4" type="ORF">ENT17_04385</name>
</gene>
<dbReference type="EMBL" id="DSXR01000051">
    <property type="protein sequence ID" value="HGS86836.1"/>
    <property type="molecule type" value="Genomic_DNA"/>
</dbReference>
<dbReference type="Pfam" id="PF00583">
    <property type="entry name" value="Acetyltransf_1"/>
    <property type="match status" value="1"/>
</dbReference>
<keyword evidence="1 4" id="KW-0808">Transferase</keyword>
<dbReference type="InterPro" id="IPR000182">
    <property type="entry name" value="GNAT_dom"/>
</dbReference>
<sequence>MTAQVLPRDWLDAVTFRNVRKEDLPALEWDGEFSHFRRVYADAFERAQLGYCVLWVADLPEKGIIAQVFIQLICNRKELADGVKRAYLYSFRVHKDFRGQGLGSLMVQHVEQDLIRRGFQFLTLNVAKDNLDALRLYLRLGFHIVAAEPGVWSYVDDKGVRQLVEEPAWRMEKRLY</sequence>
<keyword evidence="2" id="KW-0012">Acyltransferase</keyword>
<name>A0A7C4KYR9_9CHLR</name>